<evidence type="ECO:0000313" key="2">
    <source>
        <dbReference type="EMBL" id="CAD8984030.1"/>
    </source>
</evidence>
<gene>
    <name evidence="2" type="ORF">HAND00432_LOCUS35042</name>
</gene>
<feature type="signal peptide" evidence="1">
    <location>
        <begin position="1"/>
        <end position="18"/>
    </location>
</feature>
<protein>
    <submittedName>
        <fullName evidence="2">Uncharacterized protein</fullName>
    </submittedName>
</protein>
<dbReference type="AlphaFoldDB" id="A0A6U4LPS5"/>
<keyword evidence="1" id="KW-0732">Signal</keyword>
<sequence>MFALLSLWSGHAMGHVGSAIPLAAQRPNGRTTWGCDVQDFGDGDRWSECAGPDKATLGRQKHLTYPQLMPGGFWMGRNSYTGSDSNALPLVRGQLQPWTVGTPGPLEFENMEFR</sequence>
<reference evidence="2" key="1">
    <citation type="submission" date="2021-01" db="EMBL/GenBank/DDBJ databases">
        <authorList>
            <person name="Corre E."/>
            <person name="Pelletier E."/>
            <person name="Niang G."/>
            <person name="Scheremetjew M."/>
            <person name="Finn R."/>
            <person name="Kale V."/>
            <person name="Holt S."/>
            <person name="Cochrane G."/>
            <person name="Meng A."/>
            <person name="Brown T."/>
            <person name="Cohen L."/>
        </authorList>
    </citation>
    <scope>NUCLEOTIDE SEQUENCE</scope>
    <source>
        <strain evidence="2">CCMP644</strain>
    </source>
</reference>
<proteinExistence type="predicted"/>
<organism evidence="2">
    <name type="scientific">Hemiselmis andersenii</name>
    <name type="common">Cryptophyte alga</name>
    <dbReference type="NCBI Taxonomy" id="464988"/>
    <lineage>
        <taxon>Eukaryota</taxon>
        <taxon>Cryptophyceae</taxon>
        <taxon>Cryptomonadales</taxon>
        <taxon>Hemiselmidaceae</taxon>
        <taxon>Hemiselmis</taxon>
    </lineage>
</organism>
<accession>A0A6U4LPS5</accession>
<name>A0A6U4LPS5_HEMAN</name>
<evidence type="ECO:0000256" key="1">
    <source>
        <dbReference type="SAM" id="SignalP"/>
    </source>
</evidence>
<dbReference type="EMBL" id="HBFX01058263">
    <property type="protein sequence ID" value="CAD8984030.1"/>
    <property type="molecule type" value="Transcribed_RNA"/>
</dbReference>
<feature type="chain" id="PRO_5030160336" evidence="1">
    <location>
        <begin position="19"/>
        <end position="114"/>
    </location>
</feature>